<feature type="compositionally biased region" description="Basic and acidic residues" evidence="3">
    <location>
        <begin position="447"/>
        <end position="463"/>
    </location>
</feature>
<keyword evidence="1 2" id="KW-0728">SH3 domain</keyword>
<dbReference type="InterPro" id="IPR001452">
    <property type="entry name" value="SH3_domain"/>
</dbReference>
<feature type="region of interest" description="Disordered" evidence="3">
    <location>
        <begin position="866"/>
        <end position="893"/>
    </location>
</feature>
<feature type="compositionally biased region" description="Polar residues" evidence="3">
    <location>
        <begin position="89"/>
        <end position="104"/>
    </location>
</feature>
<evidence type="ECO:0000313" key="5">
    <source>
        <dbReference type="EMBL" id="WFD22319.1"/>
    </source>
</evidence>
<feature type="compositionally biased region" description="Polar residues" evidence="3">
    <location>
        <begin position="186"/>
        <end position="259"/>
    </location>
</feature>
<evidence type="ECO:0000259" key="4">
    <source>
        <dbReference type="PROSITE" id="PS50002"/>
    </source>
</evidence>
<feature type="compositionally biased region" description="Low complexity" evidence="3">
    <location>
        <begin position="605"/>
        <end position="615"/>
    </location>
</feature>
<feature type="compositionally biased region" description="Low complexity" evidence="3">
    <location>
        <begin position="689"/>
        <end position="703"/>
    </location>
</feature>
<feature type="compositionally biased region" description="Basic and acidic residues" evidence="3">
    <location>
        <begin position="126"/>
        <end position="137"/>
    </location>
</feature>
<feature type="region of interest" description="Disordered" evidence="3">
    <location>
        <begin position="427"/>
        <end position="664"/>
    </location>
</feature>
<feature type="region of interest" description="Disordered" evidence="3">
    <location>
        <begin position="368"/>
        <end position="407"/>
    </location>
</feature>
<feature type="compositionally biased region" description="Basic and acidic residues" evidence="3">
    <location>
        <begin position="389"/>
        <end position="398"/>
    </location>
</feature>
<dbReference type="InterPro" id="IPR036028">
    <property type="entry name" value="SH3-like_dom_sf"/>
</dbReference>
<organism evidence="5 6">
    <name type="scientific">Malassezia equina</name>
    <dbReference type="NCBI Taxonomy" id="1381935"/>
    <lineage>
        <taxon>Eukaryota</taxon>
        <taxon>Fungi</taxon>
        <taxon>Dikarya</taxon>
        <taxon>Basidiomycota</taxon>
        <taxon>Ustilaginomycotina</taxon>
        <taxon>Malasseziomycetes</taxon>
        <taxon>Malasseziales</taxon>
        <taxon>Malasseziaceae</taxon>
        <taxon>Malassezia</taxon>
    </lineage>
</organism>
<feature type="region of interest" description="Disordered" evidence="3">
    <location>
        <begin position="41"/>
        <end position="351"/>
    </location>
</feature>
<feature type="compositionally biased region" description="Basic and acidic residues" evidence="3">
    <location>
        <begin position="593"/>
        <end position="604"/>
    </location>
</feature>
<evidence type="ECO:0000256" key="3">
    <source>
        <dbReference type="SAM" id="MobiDB-lite"/>
    </source>
</evidence>
<accession>A0AAF0EC93</accession>
<evidence type="ECO:0000256" key="1">
    <source>
        <dbReference type="ARBA" id="ARBA00022443"/>
    </source>
</evidence>
<gene>
    <name evidence="5" type="primary">BBC1</name>
    <name evidence="5" type="ORF">MEQU1_000987</name>
</gene>
<feature type="compositionally biased region" description="Polar residues" evidence="3">
    <location>
        <begin position="556"/>
        <end position="585"/>
    </location>
</feature>
<feature type="region of interest" description="Disordered" evidence="3">
    <location>
        <begin position="688"/>
        <end position="718"/>
    </location>
</feature>
<name>A0AAF0EC93_9BASI</name>
<dbReference type="SMART" id="SM00326">
    <property type="entry name" value="SH3"/>
    <property type="match status" value="1"/>
</dbReference>
<keyword evidence="6" id="KW-1185">Reference proteome</keyword>
<dbReference type="AlphaFoldDB" id="A0AAF0EC93"/>
<proteinExistence type="predicted"/>
<dbReference type="SUPFAM" id="SSF50044">
    <property type="entry name" value="SH3-domain"/>
    <property type="match status" value="1"/>
</dbReference>
<sequence>MTFPSYVKSIVKYRSPHPQDLSFLKGEILRVNGYADRVVETDGQADSYDDDEDDRWYAGESLDGSKQGQFPASLVERVEDVAEPETKTQEQAVQPISIVSSQASPAVDACIPDKESTVTEQPPEQSKVEEQDAKDAECQTPGVDESAVPIEVPEAGKQEATSLNGLAPTDAEDEAKEPQCPPPASVTVNQAESISTTSLSPETHGSSKELTSTETHVPQEPMTENNGSDTVTTNKETIQSTETEGNASSPSKINPTPANSEIDPSRLSLRDRIAAFNKTANKAPPPIPKGKPNTWKRPSITSNAEKPLLPNQVPPALATSSAARVEKVPDTKDCDASAETNSSSFSASDAKSSIKMSLKERMAALQRGHEGGVAIPGPSSERAMPIVTKQEEENHDTPVETTEEEAIRRAAIAKRMAALGGRRVDAGLFASTPAPPSEAAALTENSPKQDDIDTSKEEKKEPVTESGTSTDAPQPLAVPKRTAAPRKRRGKPTETTSPVNREHEEKPEMTTSELVAPPQHSELAHPVEQHILPTNSDENHQDQSIAVGVPEKDPEQNSSMENGTQNNETFPQETRFSQDVDSVSTEVLPESSTTEKFEETKEAAAETQEAASMSEDTPSKPELPPIMTHTAEDQGVPSAPKEEPLSYSSLEDVLSPETSSSASDIINKNAGVSTVTYQVPTASIAKQATNTPVVPTENPPSVSLENGPPALNDTKDQVKNENNDFSAQQDLLNHLLQSDQACAPTGQTNDSDVSDTYGAAKAMVPEEGDMVQQEDPEASEKARREAITRRLARMGGQRIAAGTIRKVQRKAIDLHQKYILHLEAVKAKSKSTLDSTSANFLVAPTTANDIDMDDDLGVALDDTEDFGTSISENPPDMLGTDVEMSNDPNEPHLSDEVREHLAETRKEILSITQQ</sequence>
<feature type="compositionally biased region" description="Basic and acidic residues" evidence="3">
    <location>
        <begin position="324"/>
        <end position="335"/>
    </location>
</feature>
<dbReference type="PROSITE" id="PS50002">
    <property type="entry name" value="SH3"/>
    <property type="match status" value="1"/>
</dbReference>
<feature type="compositionally biased region" description="Low complexity" evidence="3">
    <location>
        <begin position="337"/>
        <end position="351"/>
    </location>
</feature>
<evidence type="ECO:0000256" key="2">
    <source>
        <dbReference type="PROSITE-ProRule" id="PRU00192"/>
    </source>
</evidence>
<dbReference type="Gene3D" id="2.30.30.40">
    <property type="entry name" value="SH3 Domains"/>
    <property type="match status" value="1"/>
</dbReference>
<dbReference type="EMBL" id="CP119901">
    <property type="protein sequence ID" value="WFD22319.1"/>
    <property type="molecule type" value="Genomic_DNA"/>
</dbReference>
<dbReference type="Proteomes" id="UP001214415">
    <property type="component" value="Chromosome 2"/>
</dbReference>
<feature type="domain" description="SH3" evidence="4">
    <location>
        <begin position="2"/>
        <end position="80"/>
    </location>
</feature>
<protein>
    <submittedName>
        <fullName evidence="5">Assembly of actin patch protein</fullName>
    </submittedName>
</protein>
<feature type="compositionally biased region" description="Basic and acidic residues" evidence="3">
    <location>
        <begin position="76"/>
        <end position="88"/>
    </location>
</feature>
<reference evidence="5" key="1">
    <citation type="submission" date="2023-03" db="EMBL/GenBank/DDBJ databases">
        <title>Mating type loci evolution in Malassezia.</title>
        <authorList>
            <person name="Coelho M.A."/>
        </authorList>
    </citation>
    <scope>NUCLEOTIDE SEQUENCE</scope>
    <source>
        <strain evidence="5">CBS 12830</strain>
    </source>
</reference>
<evidence type="ECO:0000313" key="6">
    <source>
        <dbReference type="Proteomes" id="UP001214415"/>
    </source>
</evidence>